<gene>
    <name evidence="1" type="ORF">MLD38_017844</name>
</gene>
<accession>A0ACB9QRE6</accession>
<keyword evidence="2" id="KW-1185">Reference proteome</keyword>
<reference evidence="2" key="1">
    <citation type="journal article" date="2023" name="Front. Plant Sci.">
        <title>Chromosomal-level genome assembly of Melastoma candidum provides insights into trichome evolution.</title>
        <authorList>
            <person name="Zhong Y."/>
            <person name="Wu W."/>
            <person name="Sun C."/>
            <person name="Zou P."/>
            <person name="Liu Y."/>
            <person name="Dai S."/>
            <person name="Zhou R."/>
        </authorList>
    </citation>
    <scope>NUCLEOTIDE SEQUENCE [LARGE SCALE GENOMIC DNA]</scope>
</reference>
<dbReference type="EMBL" id="CM042884">
    <property type="protein sequence ID" value="KAI4369402.1"/>
    <property type="molecule type" value="Genomic_DNA"/>
</dbReference>
<proteinExistence type="predicted"/>
<protein>
    <submittedName>
        <fullName evidence="1">Uncharacterized protein</fullName>
    </submittedName>
</protein>
<sequence>MKTSRLLSFDLVIPCDAEDEDNLLQGINSYRQVQKLPPLVKNDRAMCLSDEIAEQLEDKPCSSTYGPNVLPGTGPQFSDYPKLLSKCDIDANHTKDGVILPVCVPKLVPTLVLTNYTHTPYAKYLNNSIYTGAGVGSEDNWMVLVLTTNTPGGSFASGTNLVKPLVGVLVSSLFMGLIVVS</sequence>
<evidence type="ECO:0000313" key="2">
    <source>
        <dbReference type="Proteomes" id="UP001057402"/>
    </source>
</evidence>
<comment type="caution">
    <text evidence="1">The sequence shown here is derived from an EMBL/GenBank/DDBJ whole genome shotgun (WGS) entry which is preliminary data.</text>
</comment>
<name>A0ACB9QRE6_9MYRT</name>
<organism evidence="1 2">
    <name type="scientific">Melastoma candidum</name>
    <dbReference type="NCBI Taxonomy" id="119954"/>
    <lineage>
        <taxon>Eukaryota</taxon>
        <taxon>Viridiplantae</taxon>
        <taxon>Streptophyta</taxon>
        <taxon>Embryophyta</taxon>
        <taxon>Tracheophyta</taxon>
        <taxon>Spermatophyta</taxon>
        <taxon>Magnoliopsida</taxon>
        <taxon>eudicotyledons</taxon>
        <taxon>Gunneridae</taxon>
        <taxon>Pentapetalae</taxon>
        <taxon>rosids</taxon>
        <taxon>malvids</taxon>
        <taxon>Myrtales</taxon>
        <taxon>Melastomataceae</taxon>
        <taxon>Melastomatoideae</taxon>
        <taxon>Melastomateae</taxon>
        <taxon>Melastoma</taxon>
    </lineage>
</organism>
<evidence type="ECO:0000313" key="1">
    <source>
        <dbReference type="EMBL" id="KAI4369402.1"/>
    </source>
</evidence>
<dbReference type="Proteomes" id="UP001057402">
    <property type="component" value="Chromosome 5"/>
</dbReference>